<dbReference type="GO" id="GO:0006355">
    <property type="term" value="P:regulation of DNA-templated transcription"/>
    <property type="evidence" value="ECO:0007669"/>
    <property type="project" value="InterPro"/>
</dbReference>
<keyword evidence="4" id="KW-0539">Nucleus</keyword>
<dbReference type="OrthoDB" id="676820at2759"/>
<protein>
    <submittedName>
        <fullName evidence="6">Apical meristem (NAM) family protein</fullName>
    </submittedName>
</protein>
<comment type="caution">
    <text evidence="6">The sequence shown here is derived from an EMBL/GenBank/DDBJ whole genome shotgun (WGS) entry which is preliminary data.</text>
</comment>
<evidence type="ECO:0000259" key="5">
    <source>
        <dbReference type="PROSITE" id="PS51005"/>
    </source>
</evidence>
<proteinExistence type="predicted"/>
<dbReference type="Gene3D" id="2.170.150.80">
    <property type="entry name" value="NAC domain"/>
    <property type="match status" value="1"/>
</dbReference>
<dbReference type="InterPro" id="IPR003441">
    <property type="entry name" value="NAC-dom"/>
</dbReference>
<evidence type="ECO:0000313" key="7">
    <source>
        <dbReference type="Proteomes" id="UP000623129"/>
    </source>
</evidence>
<keyword evidence="2" id="KW-0238">DNA-binding</keyword>
<dbReference type="Pfam" id="PF02365">
    <property type="entry name" value="NAM"/>
    <property type="match status" value="1"/>
</dbReference>
<evidence type="ECO:0000256" key="3">
    <source>
        <dbReference type="ARBA" id="ARBA00023163"/>
    </source>
</evidence>
<keyword evidence="3" id="KW-0804">Transcription</keyword>
<dbReference type="PANTHER" id="PTHR31719:SF130">
    <property type="entry name" value="NAC DOMAIN-CONTAINING PROTEIN 18"/>
    <property type="match status" value="1"/>
</dbReference>
<dbReference type="SUPFAM" id="SSF101941">
    <property type="entry name" value="NAC domain"/>
    <property type="match status" value="1"/>
</dbReference>
<gene>
    <name evidence="6" type="ORF">FCM35_KLT07770</name>
</gene>
<dbReference type="EMBL" id="SWLB01000017">
    <property type="protein sequence ID" value="KAF3327652.1"/>
    <property type="molecule type" value="Genomic_DNA"/>
</dbReference>
<dbReference type="AlphaFoldDB" id="A0A833QUM2"/>
<evidence type="ECO:0000256" key="1">
    <source>
        <dbReference type="ARBA" id="ARBA00023015"/>
    </source>
</evidence>
<name>A0A833QUM2_9POAL</name>
<organism evidence="6 7">
    <name type="scientific">Carex littledalei</name>
    <dbReference type="NCBI Taxonomy" id="544730"/>
    <lineage>
        <taxon>Eukaryota</taxon>
        <taxon>Viridiplantae</taxon>
        <taxon>Streptophyta</taxon>
        <taxon>Embryophyta</taxon>
        <taxon>Tracheophyta</taxon>
        <taxon>Spermatophyta</taxon>
        <taxon>Magnoliopsida</taxon>
        <taxon>Liliopsida</taxon>
        <taxon>Poales</taxon>
        <taxon>Cyperaceae</taxon>
        <taxon>Cyperoideae</taxon>
        <taxon>Cariceae</taxon>
        <taxon>Carex</taxon>
        <taxon>Carex subgen. Euthyceras</taxon>
    </lineage>
</organism>
<dbReference type="PROSITE" id="PS51005">
    <property type="entry name" value="NAC"/>
    <property type="match status" value="1"/>
</dbReference>
<sequence length="230" mass="26459">MEGMEYITTKNGGVIKLPPGFRFHPTDEELVTQYLRRKVASLPLPATVIPEINLRKYDPWDLHGGGEGERYFFTTLEDVRQYSRGNKSIRTTNSGFWKARGKAKATYASRGGRIVGIKTTFVFYRQEKKRSHKINTSRTNWIMDEYRLPEIDALGSEIRRNAAMVNGLLPLEMKDWVVCKIFQKDSSKRVDKEERVQGSNNCLVPSLSLSSCLTDLEEEREKEEEEEISS</sequence>
<dbReference type="PANTHER" id="PTHR31719">
    <property type="entry name" value="NAC TRANSCRIPTION FACTOR 56"/>
    <property type="match status" value="1"/>
</dbReference>
<accession>A0A833QUM2</accession>
<evidence type="ECO:0000256" key="2">
    <source>
        <dbReference type="ARBA" id="ARBA00023125"/>
    </source>
</evidence>
<reference evidence="6" key="1">
    <citation type="submission" date="2020-01" db="EMBL/GenBank/DDBJ databases">
        <title>Genome sequence of Kobresia littledalei, the first chromosome-level genome in the family Cyperaceae.</title>
        <authorList>
            <person name="Qu G."/>
        </authorList>
    </citation>
    <scope>NUCLEOTIDE SEQUENCE</scope>
    <source>
        <strain evidence="6">C.B.Clarke</strain>
        <tissue evidence="6">Leaf</tissue>
    </source>
</reference>
<keyword evidence="1" id="KW-0805">Transcription regulation</keyword>
<dbReference type="GO" id="GO:0003677">
    <property type="term" value="F:DNA binding"/>
    <property type="evidence" value="ECO:0007669"/>
    <property type="project" value="UniProtKB-KW"/>
</dbReference>
<dbReference type="InterPro" id="IPR036093">
    <property type="entry name" value="NAC_dom_sf"/>
</dbReference>
<evidence type="ECO:0000256" key="4">
    <source>
        <dbReference type="ARBA" id="ARBA00023242"/>
    </source>
</evidence>
<feature type="domain" description="NAC" evidence="5">
    <location>
        <begin position="17"/>
        <end position="184"/>
    </location>
</feature>
<keyword evidence="7" id="KW-1185">Reference proteome</keyword>
<evidence type="ECO:0000313" key="6">
    <source>
        <dbReference type="EMBL" id="KAF3327652.1"/>
    </source>
</evidence>
<dbReference type="Proteomes" id="UP000623129">
    <property type="component" value="Unassembled WGS sequence"/>
</dbReference>